<feature type="region of interest" description="Disordered" evidence="1">
    <location>
        <begin position="279"/>
        <end position="312"/>
    </location>
</feature>
<protein>
    <submittedName>
        <fullName evidence="2">Protein TBATA</fullName>
    </submittedName>
</protein>
<reference evidence="2" key="1">
    <citation type="submission" date="2021-10" db="EMBL/GenBank/DDBJ databases">
        <title>Tropical sea cucumber genome reveals ecological adaptation and Cuvierian tubules defense mechanism.</title>
        <authorList>
            <person name="Chen T."/>
        </authorList>
    </citation>
    <scope>NUCLEOTIDE SEQUENCE</scope>
    <source>
        <strain evidence="2">Nanhai2018</strain>
        <tissue evidence="2">Muscle</tissue>
    </source>
</reference>
<proteinExistence type="predicted"/>
<organism evidence="2 3">
    <name type="scientific">Holothuria leucospilota</name>
    <name type="common">Black long sea cucumber</name>
    <name type="synonym">Mertensiothuria leucospilota</name>
    <dbReference type="NCBI Taxonomy" id="206669"/>
    <lineage>
        <taxon>Eukaryota</taxon>
        <taxon>Metazoa</taxon>
        <taxon>Echinodermata</taxon>
        <taxon>Eleutherozoa</taxon>
        <taxon>Echinozoa</taxon>
        <taxon>Holothuroidea</taxon>
        <taxon>Aspidochirotacea</taxon>
        <taxon>Aspidochirotida</taxon>
        <taxon>Holothuriidae</taxon>
        <taxon>Holothuria</taxon>
    </lineage>
</organism>
<feature type="compositionally biased region" description="Polar residues" evidence="1">
    <location>
        <begin position="471"/>
        <end position="484"/>
    </location>
</feature>
<dbReference type="OrthoDB" id="9982103at2759"/>
<dbReference type="Proteomes" id="UP001152320">
    <property type="component" value="Chromosome 20"/>
</dbReference>
<dbReference type="EMBL" id="JAIZAY010000020">
    <property type="protein sequence ID" value="KAJ8022689.1"/>
    <property type="molecule type" value="Genomic_DNA"/>
</dbReference>
<sequence>MPVFKPEGGEPLVVRSTIGAVPENNSKTHMLPMTQLDFAGARPATGAKVRFGQLTQSSFFARHNPQPGRVRHIKGLLDFPICAVHDDGFVRYPRLRLRDKRNADVRQSLPVRLPVQSINYHPNHINPPLQGHQVNQLEASKYYQRFPLSVRERADPQFGLRLLDVPICAVHDDGFSNDPSVLLKAPSSPERRKLYSFHIPRISSAPYRIFNQNPMLNSHRYPINTITGMSTYPKGFKDLAVASKNREHIPYTEAWRDELVSLVDKAGLGLPKDVKEFQREQPKRTSVYSAETGRLIPPPSRAMSRGSSRQRQREPFLHIMPEQSNETLTDSIAAVQEWLVASGDQEKDLALNIIRTAIGAEETYWKPNDAPQASSFENLYNNRPMSQPPSNMIVENGYGEVDRPSPKPRISTSMARLGTSGGYSRYSYDGDKNKPGSPAGELQYSFEGNDHPSLKPPSRKPDIFRVDHSPRPTSRPQTQQSLSHNGLPASMSRSQSVVKDYASSLPGAAQRTQPIGSPQRRAPSQ</sequence>
<accession>A0A9Q0YID3</accession>
<feature type="compositionally biased region" description="Basic and acidic residues" evidence="1">
    <location>
        <begin position="448"/>
        <end position="470"/>
    </location>
</feature>
<feature type="compositionally biased region" description="Polar residues" evidence="1">
    <location>
        <begin position="510"/>
        <end position="525"/>
    </location>
</feature>
<comment type="caution">
    <text evidence="2">The sequence shown here is derived from an EMBL/GenBank/DDBJ whole genome shotgun (WGS) entry which is preliminary data.</text>
</comment>
<keyword evidence="3" id="KW-1185">Reference proteome</keyword>
<name>A0A9Q0YID3_HOLLE</name>
<evidence type="ECO:0000313" key="2">
    <source>
        <dbReference type="EMBL" id="KAJ8022689.1"/>
    </source>
</evidence>
<evidence type="ECO:0000256" key="1">
    <source>
        <dbReference type="SAM" id="MobiDB-lite"/>
    </source>
</evidence>
<gene>
    <name evidence="2" type="ORF">HOLleu_37657</name>
</gene>
<evidence type="ECO:0000313" key="3">
    <source>
        <dbReference type="Proteomes" id="UP001152320"/>
    </source>
</evidence>
<dbReference type="AlphaFoldDB" id="A0A9Q0YID3"/>
<feature type="region of interest" description="Disordered" evidence="1">
    <location>
        <begin position="383"/>
        <end position="525"/>
    </location>
</feature>
<dbReference type="InterPro" id="IPR037394">
    <property type="entry name" value="TBATA-like"/>
</dbReference>
<dbReference type="Pfam" id="PF15256">
    <property type="entry name" value="SPATIAL"/>
    <property type="match status" value="2"/>
</dbReference>
<dbReference type="PANTHER" id="PTHR33772:SF1">
    <property type="entry name" value="PROTEIN TBATA"/>
    <property type="match status" value="1"/>
</dbReference>
<dbReference type="PANTHER" id="PTHR33772">
    <property type="entry name" value="THYMUS, BRAIN AND TESTES-ASSOCIATED"/>
    <property type="match status" value="1"/>
</dbReference>